<reference evidence="1 2" key="1">
    <citation type="journal article" date="2014" name="Genome Announc.">
        <title>Draft Genome Sequence of Amycolatopsis lurida NRRL 2430, Producer of the Glycopeptide Family Antibiotic Ristocetin.</title>
        <authorList>
            <person name="Kwun M.J."/>
            <person name="Hong H.J."/>
        </authorList>
    </citation>
    <scope>NUCLEOTIDE SEQUENCE [LARGE SCALE GENOMIC DNA]</scope>
    <source>
        <strain evidence="1 2">NRRL 2430</strain>
    </source>
</reference>
<name>A0A2P2FJR0_AMYLU</name>
<keyword evidence="2" id="KW-1185">Reference proteome</keyword>
<proteinExistence type="predicted"/>
<dbReference type="EMBL" id="JFBM01000037">
    <property type="protein sequence ID" value="KFU76958.1"/>
    <property type="molecule type" value="Genomic_DNA"/>
</dbReference>
<gene>
    <name evidence="1" type="ORF">BB31_33160</name>
</gene>
<evidence type="ECO:0000313" key="1">
    <source>
        <dbReference type="EMBL" id="KFU76958.1"/>
    </source>
</evidence>
<accession>A0A2P2FJR0</accession>
<dbReference type="RefSeq" id="WP_241783959.1">
    <property type="nucleotide sequence ID" value="NZ_JFBM01000037.1"/>
</dbReference>
<sequence>MSRRAFPYRTAPEDVVKAEEWTLQIDGDQMALPEALPDWDYQMRLDLRRAVRVDLSTLQSSTGLPATASLALVTVWAATGSGLRAPASRIPLTGTGTLSIDLAVDLDGRNLGGLLTLDTILVLADYCSDGAPAAPRRAGSVLWSDRREVRLQGDAPQFPIAVVDFAKTSFPEDAAWHVQVVGNLETATMGALLLLVNEKSTAAVKAFQNAATPRAIDRVILSAVYTDVARTLVEHALLSSDFDDENDFDDESLGATLQNLIGRLFPNTTIDQLRRRREQSPGLFSTEVQAAVKIFEDVK</sequence>
<dbReference type="AlphaFoldDB" id="A0A2P2FJR0"/>
<protein>
    <submittedName>
        <fullName evidence="1">Uncharacterized protein</fullName>
    </submittedName>
</protein>
<dbReference type="Proteomes" id="UP000256220">
    <property type="component" value="Unassembled WGS sequence"/>
</dbReference>
<organism evidence="1 2">
    <name type="scientific">Amycolatopsis lurida NRRL 2430</name>
    <dbReference type="NCBI Taxonomy" id="1460371"/>
    <lineage>
        <taxon>Bacteria</taxon>
        <taxon>Bacillati</taxon>
        <taxon>Actinomycetota</taxon>
        <taxon>Actinomycetes</taxon>
        <taxon>Pseudonocardiales</taxon>
        <taxon>Pseudonocardiaceae</taxon>
        <taxon>Amycolatopsis</taxon>
    </lineage>
</organism>
<comment type="caution">
    <text evidence="1">The sequence shown here is derived from an EMBL/GenBank/DDBJ whole genome shotgun (WGS) entry which is preliminary data.</text>
</comment>
<evidence type="ECO:0000313" key="2">
    <source>
        <dbReference type="Proteomes" id="UP000256220"/>
    </source>
</evidence>